<dbReference type="Proteomes" id="UP000182350">
    <property type="component" value="Unassembled WGS sequence"/>
</dbReference>
<dbReference type="Gene3D" id="3.10.28.20">
    <property type="entry name" value="Acetamidase/Formamidase-like domains"/>
    <property type="match status" value="1"/>
</dbReference>
<dbReference type="EMBL" id="FPJW01000017">
    <property type="protein sequence ID" value="SFX81057.1"/>
    <property type="molecule type" value="Genomic_DNA"/>
</dbReference>
<feature type="domain" description="Lipoprotein LPP20-like" evidence="2">
    <location>
        <begin position="50"/>
        <end position="155"/>
    </location>
</feature>
<evidence type="ECO:0000259" key="2">
    <source>
        <dbReference type="Pfam" id="PF02169"/>
    </source>
</evidence>
<dbReference type="RefSeq" id="WP_072327265.1">
    <property type="nucleotide sequence ID" value="NZ_FPJW01000017.1"/>
</dbReference>
<name>A0A1K2A3X5_9GAMM</name>
<sequence length="201" mass="21796">MKPALKVMAVAGLSALFLAGCSSKTTEPSAHVAQPAPVQQCEHGPGVPAPMWVCNPFMEGGMAAIGEGRPNPANDRNLQRRQAVANARQSLAEEMSVKVQGMLTDWVRSTGAGSGQTYESNIENVTRQVADQTLQGSRQMNQWFAPDGTLVVLVGMPEQQQIGDNIRSSLRNDEALYQQFSSKQALEALDARINQEFGIRR</sequence>
<proteinExistence type="predicted"/>
<keyword evidence="1" id="KW-0732">Signal</keyword>
<dbReference type="OrthoDB" id="9788853at2"/>
<dbReference type="InterPro" id="IPR024952">
    <property type="entry name" value="LPP20-like_dom"/>
</dbReference>
<dbReference type="PROSITE" id="PS51257">
    <property type="entry name" value="PROKAR_LIPOPROTEIN"/>
    <property type="match status" value="1"/>
</dbReference>
<accession>A0A1K2A3X5</accession>
<feature type="signal peptide" evidence="1">
    <location>
        <begin position="1"/>
        <end position="19"/>
    </location>
</feature>
<dbReference type="STRING" id="1122209.SAMN02745752_02952"/>
<evidence type="ECO:0000313" key="3">
    <source>
        <dbReference type="EMBL" id="SFX81057.1"/>
    </source>
</evidence>
<protein>
    <submittedName>
        <fullName evidence="3">LPP20 lipoprotein</fullName>
    </submittedName>
</protein>
<dbReference type="AlphaFoldDB" id="A0A1K2A3X5"/>
<evidence type="ECO:0000256" key="1">
    <source>
        <dbReference type="SAM" id="SignalP"/>
    </source>
</evidence>
<gene>
    <name evidence="3" type="ORF">SAMN02745752_02952</name>
</gene>
<dbReference type="Pfam" id="PF02169">
    <property type="entry name" value="LPP20"/>
    <property type="match status" value="1"/>
</dbReference>
<evidence type="ECO:0000313" key="4">
    <source>
        <dbReference type="Proteomes" id="UP000182350"/>
    </source>
</evidence>
<organism evidence="3 4">
    <name type="scientific">Marinospirillum alkaliphilum DSM 21637</name>
    <dbReference type="NCBI Taxonomy" id="1122209"/>
    <lineage>
        <taxon>Bacteria</taxon>
        <taxon>Pseudomonadati</taxon>
        <taxon>Pseudomonadota</taxon>
        <taxon>Gammaproteobacteria</taxon>
        <taxon>Oceanospirillales</taxon>
        <taxon>Oceanospirillaceae</taxon>
        <taxon>Marinospirillum</taxon>
    </lineage>
</organism>
<feature type="chain" id="PRO_5012521066" evidence="1">
    <location>
        <begin position="20"/>
        <end position="201"/>
    </location>
</feature>
<reference evidence="3 4" key="1">
    <citation type="submission" date="2016-11" db="EMBL/GenBank/DDBJ databases">
        <authorList>
            <person name="Jaros S."/>
            <person name="Januszkiewicz K."/>
            <person name="Wedrychowicz H."/>
        </authorList>
    </citation>
    <scope>NUCLEOTIDE SEQUENCE [LARGE SCALE GENOMIC DNA]</scope>
    <source>
        <strain evidence="3 4">DSM 21637</strain>
    </source>
</reference>
<keyword evidence="4" id="KW-1185">Reference proteome</keyword>
<keyword evidence="3" id="KW-0449">Lipoprotein</keyword>